<proteinExistence type="predicted"/>
<protein>
    <submittedName>
        <fullName evidence="1">Uncharacterized protein</fullName>
    </submittedName>
</protein>
<organism evidence="1 2">
    <name type="scientific">Solanum commersonii</name>
    <name type="common">Commerson's wild potato</name>
    <name type="synonym">Commerson's nightshade</name>
    <dbReference type="NCBI Taxonomy" id="4109"/>
    <lineage>
        <taxon>Eukaryota</taxon>
        <taxon>Viridiplantae</taxon>
        <taxon>Streptophyta</taxon>
        <taxon>Embryophyta</taxon>
        <taxon>Tracheophyta</taxon>
        <taxon>Spermatophyta</taxon>
        <taxon>Magnoliopsida</taxon>
        <taxon>eudicotyledons</taxon>
        <taxon>Gunneridae</taxon>
        <taxon>Pentapetalae</taxon>
        <taxon>asterids</taxon>
        <taxon>lamiids</taxon>
        <taxon>Solanales</taxon>
        <taxon>Solanaceae</taxon>
        <taxon>Solanoideae</taxon>
        <taxon>Solaneae</taxon>
        <taxon>Solanum</taxon>
    </lineage>
</organism>
<accession>A0A9J6AYL9</accession>
<sequence length="97" mass="11051">MRYLHDEEVLGLSSIIKKYGSPWTKYGLLKSCVNQIHGNHGSRDFSKPRAQISNSFREKSKVQWPLGSTSYTKLQNLQIAKNTNQSKKIVQLSKDIA</sequence>
<keyword evidence="2" id="KW-1185">Reference proteome</keyword>
<reference evidence="1 2" key="1">
    <citation type="submission" date="2020-09" db="EMBL/GenBank/DDBJ databases">
        <title>De no assembly of potato wild relative species, Solanum commersonii.</title>
        <authorList>
            <person name="Cho K."/>
        </authorList>
    </citation>
    <scope>NUCLEOTIDE SEQUENCE [LARGE SCALE GENOMIC DNA]</scope>
    <source>
        <strain evidence="1">LZ3.2</strain>
        <tissue evidence="1">Leaf</tissue>
    </source>
</reference>
<dbReference type="Proteomes" id="UP000824120">
    <property type="component" value="Chromosome 1"/>
</dbReference>
<evidence type="ECO:0000313" key="1">
    <source>
        <dbReference type="EMBL" id="KAG5629540.1"/>
    </source>
</evidence>
<name>A0A9J6AYL9_SOLCO</name>
<dbReference type="AlphaFoldDB" id="A0A9J6AYL9"/>
<dbReference type="OrthoDB" id="1305340at2759"/>
<gene>
    <name evidence="1" type="ORF">H5410_001257</name>
</gene>
<evidence type="ECO:0000313" key="2">
    <source>
        <dbReference type="Proteomes" id="UP000824120"/>
    </source>
</evidence>
<dbReference type="EMBL" id="JACXVP010000001">
    <property type="protein sequence ID" value="KAG5629540.1"/>
    <property type="molecule type" value="Genomic_DNA"/>
</dbReference>
<comment type="caution">
    <text evidence="1">The sequence shown here is derived from an EMBL/GenBank/DDBJ whole genome shotgun (WGS) entry which is preliminary data.</text>
</comment>